<evidence type="ECO:0000313" key="1">
    <source>
        <dbReference type="EMBL" id="PKU90774.1"/>
    </source>
</evidence>
<dbReference type="EMBL" id="PCGZ01000005">
    <property type="protein sequence ID" value="PKU90774.1"/>
    <property type="molecule type" value="Genomic_DNA"/>
</dbReference>
<protein>
    <submittedName>
        <fullName evidence="1">Uncharacterized protein</fullName>
    </submittedName>
</protein>
<comment type="caution">
    <text evidence="1">The sequence shown here is derived from an EMBL/GenBank/DDBJ whole genome shotgun (WGS) entry which is preliminary data.</text>
</comment>
<name>A0A2N3QHT3_9BIFI</name>
<sequence>MALVTLSEYAAAHGLRINNVRTARNRGKFATAVKQHGVWLVDDAEPFYSDAARGHGQGERDDMIRRYAACGDDPQAFGACLDAVPAQVRDALPAQDVAAIVDALHHMYTSGYADGQAA</sequence>
<gene>
    <name evidence="1" type="ORF">CQR46_0970</name>
</gene>
<reference evidence="1 2" key="1">
    <citation type="submission" date="2017-10" db="EMBL/GenBank/DDBJ databases">
        <title>Bifidobacterium genomics.</title>
        <authorList>
            <person name="Lugli G.A."/>
            <person name="Milani C."/>
            <person name="Mancabelli L."/>
        </authorList>
    </citation>
    <scope>NUCLEOTIDE SEQUENCE [LARGE SCALE GENOMIC DNA]</scope>
    <source>
        <strain evidence="1 2">1524B</strain>
    </source>
</reference>
<organism evidence="1 2">
    <name type="scientific">Bifidobacterium pseudolongum subsp. globosum</name>
    <dbReference type="NCBI Taxonomy" id="1690"/>
    <lineage>
        <taxon>Bacteria</taxon>
        <taxon>Bacillati</taxon>
        <taxon>Actinomycetota</taxon>
        <taxon>Actinomycetes</taxon>
        <taxon>Bifidobacteriales</taxon>
        <taxon>Bifidobacteriaceae</taxon>
        <taxon>Bifidobacterium</taxon>
    </lineage>
</organism>
<proteinExistence type="predicted"/>
<evidence type="ECO:0000313" key="2">
    <source>
        <dbReference type="Proteomes" id="UP000233730"/>
    </source>
</evidence>
<accession>A0A2N3QHT3</accession>
<dbReference type="RefSeq" id="WP_101429863.1">
    <property type="nucleotide sequence ID" value="NZ_PCGZ01000005.1"/>
</dbReference>
<dbReference type="Proteomes" id="UP000233730">
    <property type="component" value="Unassembled WGS sequence"/>
</dbReference>
<dbReference type="AlphaFoldDB" id="A0A2N3QHT3"/>